<name>A0ABP9K875_9ACTN</name>
<comment type="caution">
    <text evidence="1">The sequence shown here is derived from an EMBL/GenBank/DDBJ whole genome shotgun (WGS) entry which is preliminary data.</text>
</comment>
<reference evidence="2" key="1">
    <citation type="journal article" date="2019" name="Int. J. Syst. Evol. Microbiol.">
        <title>The Global Catalogue of Microorganisms (GCM) 10K type strain sequencing project: providing services to taxonomists for standard genome sequencing and annotation.</title>
        <authorList>
            <consortium name="The Broad Institute Genomics Platform"/>
            <consortium name="The Broad Institute Genome Sequencing Center for Infectious Disease"/>
            <person name="Wu L."/>
            <person name="Ma J."/>
        </authorList>
    </citation>
    <scope>NUCLEOTIDE SEQUENCE [LARGE SCALE GENOMIC DNA]</scope>
    <source>
        <strain evidence="2">JCM 18410</strain>
    </source>
</reference>
<evidence type="ECO:0000313" key="1">
    <source>
        <dbReference type="EMBL" id="GAA5052059.1"/>
    </source>
</evidence>
<protein>
    <submittedName>
        <fullName evidence="1">Uncharacterized protein</fullName>
    </submittedName>
</protein>
<dbReference type="Proteomes" id="UP001500124">
    <property type="component" value="Unassembled WGS sequence"/>
</dbReference>
<accession>A0ABP9K875</accession>
<proteinExistence type="predicted"/>
<keyword evidence="2" id="KW-1185">Reference proteome</keyword>
<gene>
    <name evidence="1" type="ORF">GCM10023336_21240</name>
</gene>
<organism evidence="1 2">
    <name type="scientific">Streptomyces similanensis</name>
    <dbReference type="NCBI Taxonomy" id="1274988"/>
    <lineage>
        <taxon>Bacteria</taxon>
        <taxon>Bacillati</taxon>
        <taxon>Actinomycetota</taxon>
        <taxon>Actinomycetes</taxon>
        <taxon>Kitasatosporales</taxon>
        <taxon>Streptomycetaceae</taxon>
        <taxon>Streptomyces</taxon>
    </lineage>
</organism>
<dbReference type="EMBL" id="BAABKC010000029">
    <property type="protein sequence ID" value="GAA5052059.1"/>
    <property type="molecule type" value="Genomic_DNA"/>
</dbReference>
<evidence type="ECO:0000313" key="2">
    <source>
        <dbReference type="Proteomes" id="UP001500124"/>
    </source>
</evidence>
<sequence>MATVEATITMPMIFMKGWAFGLKKNTTEPPMPSMGSSCISAPSCCPRGSSGGGCSTISSVGTSFGSARGGRLTTIWLTTHQFPCPTEVFCPPPRVRRTPIANRDPTDNRRRRWAVGCRWDV</sequence>